<dbReference type="GO" id="GO:0005666">
    <property type="term" value="C:RNA polymerase III complex"/>
    <property type="evidence" value="ECO:0007669"/>
    <property type="project" value="InterPro"/>
</dbReference>
<dbReference type="GO" id="GO:0000166">
    <property type="term" value="F:nucleotide binding"/>
    <property type="evidence" value="ECO:0007669"/>
    <property type="project" value="InterPro"/>
</dbReference>
<evidence type="ECO:0000256" key="1">
    <source>
        <dbReference type="ARBA" id="ARBA00004123"/>
    </source>
</evidence>
<evidence type="ECO:0000256" key="4">
    <source>
        <dbReference type="ARBA" id="ARBA00022478"/>
    </source>
</evidence>
<dbReference type="Pfam" id="PF03874">
    <property type="entry name" value="RNA_pol_Rpb4"/>
    <property type="match status" value="1"/>
</dbReference>
<gene>
    <name evidence="8" type="ORF">Bca52824_009710</name>
</gene>
<evidence type="ECO:0000259" key="7">
    <source>
        <dbReference type="SMART" id="SM00657"/>
    </source>
</evidence>
<dbReference type="GO" id="GO:0006384">
    <property type="term" value="P:transcription initiation at RNA polymerase III promoter"/>
    <property type="evidence" value="ECO:0007669"/>
    <property type="project" value="InterPro"/>
</dbReference>
<comment type="subcellular location">
    <subcellularLocation>
        <location evidence="1">Nucleus</location>
    </subcellularLocation>
</comment>
<keyword evidence="5" id="KW-0804">Transcription</keyword>
<dbReference type="PANTHER" id="PTHR15561:SF0">
    <property type="entry name" value="DNA-DIRECTED RNA POLYMERASE III SUBUNIT RPC9"/>
    <property type="match status" value="1"/>
</dbReference>
<evidence type="ECO:0000313" key="8">
    <source>
        <dbReference type="EMBL" id="KAG2326982.1"/>
    </source>
</evidence>
<dbReference type="PANTHER" id="PTHR15561">
    <property type="entry name" value="CALCITONIN GENE-RELATED PEPTIDE-RECEPTOR COMPONENT PROTEIN"/>
    <property type="match status" value="1"/>
</dbReference>
<keyword evidence="9" id="KW-1185">Reference proteome</keyword>
<dbReference type="InterPro" id="IPR010997">
    <property type="entry name" value="HRDC-like_sf"/>
</dbReference>
<dbReference type="Proteomes" id="UP000886595">
    <property type="component" value="Unassembled WGS sequence"/>
</dbReference>
<evidence type="ECO:0000256" key="3">
    <source>
        <dbReference type="ARBA" id="ARBA00016672"/>
    </source>
</evidence>
<sequence>MNNIVYLSRDPSLVALTNFEVLDLLNSRNASKDTTRVLAQVARSEYKVYDYLMETAASTRTLKSVTTFSDQCKDFKLAKSEIPNIINIRPSVDAKALLKPIIEEPKKRGIHMEGILEFLQDLLPPLPTTHIENDQDETKNGEES</sequence>
<evidence type="ECO:0000256" key="5">
    <source>
        <dbReference type="ARBA" id="ARBA00023163"/>
    </source>
</evidence>
<dbReference type="InterPro" id="IPR006590">
    <property type="entry name" value="RNA_pol_Rpb4/RPC9_core"/>
</dbReference>
<evidence type="ECO:0000313" key="9">
    <source>
        <dbReference type="Proteomes" id="UP000886595"/>
    </source>
</evidence>
<keyword evidence="6" id="KW-0539">Nucleus</keyword>
<dbReference type="InterPro" id="IPR005574">
    <property type="entry name" value="Rpb4/RPC9"/>
</dbReference>
<organism evidence="8 9">
    <name type="scientific">Brassica carinata</name>
    <name type="common">Ethiopian mustard</name>
    <name type="synonym">Abyssinian cabbage</name>
    <dbReference type="NCBI Taxonomy" id="52824"/>
    <lineage>
        <taxon>Eukaryota</taxon>
        <taxon>Viridiplantae</taxon>
        <taxon>Streptophyta</taxon>
        <taxon>Embryophyta</taxon>
        <taxon>Tracheophyta</taxon>
        <taxon>Spermatophyta</taxon>
        <taxon>Magnoliopsida</taxon>
        <taxon>eudicotyledons</taxon>
        <taxon>Gunneridae</taxon>
        <taxon>Pentapetalae</taxon>
        <taxon>rosids</taxon>
        <taxon>malvids</taxon>
        <taxon>Brassicales</taxon>
        <taxon>Brassicaceae</taxon>
        <taxon>Brassiceae</taxon>
        <taxon>Brassica</taxon>
    </lineage>
</organism>
<name>A0A8X8BAJ0_BRACI</name>
<dbReference type="AlphaFoldDB" id="A0A8X8BAJ0"/>
<dbReference type="EMBL" id="JAAMPC010000002">
    <property type="protein sequence ID" value="KAG2326982.1"/>
    <property type="molecule type" value="Genomic_DNA"/>
</dbReference>
<reference evidence="8 9" key="1">
    <citation type="submission" date="2020-02" db="EMBL/GenBank/DDBJ databases">
        <authorList>
            <person name="Ma Q."/>
            <person name="Huang Y."/>
            <person name="Song X."/>
            <person name="Pei D."/>
        </authorList>
    </citation>
    <scope>NUCLEOTIDE SEQUENCE [LARGE SCALE GENOMIC DNA]</scope>
    <source>
        <strain evidence="8">Sxm20200214</strain>
        <tissue evidence="8">Leaf</tissue>
    </source>
</reference>
<keyword evidence="4" id="KW-0240">DNA-directed RNA polymerase</keyword>
<evidence type="ECO:0000256" key="6">
    <source>
        <dbReference type="ARBA" id="ARBA00023242"/>
    </source>
</evidence>
<dbReference type="SUPFAM" id="SSF47819">
    <property type="entry name" value="HRDC-like"/>
    <property type="match status" value="1"/>
</dbReference>
<dbReference type="InterPro" id="IPR038846">
    <property type="entry name" value="RPC9"/>
</dbReference>
<feature type="domain" description="RNA polymerase Rpb4/RPC9 core" evidence="7">
    <location>
        <begin position="6"/>
        <end position="129"/>
    </location>
</feature>
<protein>
    <recommendedName>
        <fullName evidence="3">DNA-directed RNA polymerase III subunit RPC9</fullName>
    </recommendedName>
</protein>
<dbReference type="OrthoDB" id="1746530at2759"/>
<comment type="similarity">
    <text evidence="2">Belongs to the eukaryotic RPC9 RNA polymerase subunit family.</text>
</comment>
<dbReference type="SMART" id="SM00657">
    <property type="entry name" value="RPOL4c"/>
    <property type="match status" value="1"/>
</dbReference>
<dbReference type="InterPro" id="IPR038324">
    <property type="entry name" value="Rpb4/RPC9_sf"/>
</dbReference>
<dbReference type="Gene3D" id="1.20.1250.40">
    <property type="match status" value="1"/>
</dbReference>
<proteinExistence type="inferred from homology"/>
<accession>A0A8X8BAJ0</accession>
<evidence type="ECO:0000256" key="2">
    <source>
        <dbReference type="ARBA" id="ARBA00006898"/>
    </source>
</evidence>
<comment type="caution">
    <text evidence="8">The sequence shown here is derived from an EMBL/GenBank/DDBJ whole genome shotgun (WGS) entry which is preliminary data.</text>
</comment>